<dbReference type="PATRIC" id="fig|1423767.3.peg.833"/>
<evidence type="ECO:0000313" key="2">
    <source>
        <dbReference type="EMBL" id="KRM07371.1"/>
    </source>
</evidence>
<proteinExistence type="predicted"/>
<dbReference type="eggNOG" id="COG3576">
    <property type="taxonomic scope" value="Bacteria"/>
</dbReference>
<dbReference type="RefSeq" id="WP_025014143.1">
    <property type="nucleotide sequence ID" value="NZ_AZFU01000001.1"/>
</dbReference>
<evidence type="ECO:0000259" key="1">
    <source>
        <dbReference type="Pfam" id="PF01243"/>
    </source>
</evidence>
<dbReference type="AlphaFoldDB" id="A0A0R1VU35"/>
<dbReference type="OrthoDB" id="6196741at2"/>
<dbReference type="PANTHER" id="PTHR40660:SF1">
    <property type="entry name" value="5'-PHOSPHATE OXIDASE PUTATIVE DOMAIN-CONTAINING PROTEIN-RELATED"/>
    <property type="match status" value="1"/>
</dbReference>
<reference evidence="2 3" key="1">
    <citation type="journal article" date="2015" name="Genome Announc.">
        <title>Expanding the biotechnology potential of lactobacilli through comparative genomics of 213 strains and associated genera.</title>
        <authorList>
            <person name="Sun Z."/>
            <person name="Harris H.M."/>
            <person name="McCann A."/>
            <person name="Guo C."/>
            <person name="Argimon S."/>
            <person name="Zhang W."/>
            <person name="Yang X."/>
            <person name="Jeffery I.B."/>
            <person name="Cooney J.C."/>
            <person name="Kagawa T.F."/>
            <person name="Liu W."/>
            <person name="Song Y."/>
            <person name="Salvetti E."/>
            <person name="Wrobel A."/>
            <person name="Rasinkangas P."/>
            <person name="Parkhill J."/>
            <person name="Rea M.C."/>
            <person name="O'Sullivan O."/>
            <person name="Ritari J."/>
            <person name="Douillard F.P."/>
            <person name="Paul Ross R."/>
            <person name="Yang R."/>
            <person name="Briner A.E."/>
            <person name="Felis G.E."/>
            <person name="de Vos W.M."/>
            <person name="Barrangou R."/>
            <person name="Klaenhammer T.R."/>
            <person name="Caufield P.W."/>
            <person name="Cui Y."/>
            <person name="Zhang H."/>
            <person name="O'Toole P.W."/>
        </authorList>
    </citation>
    <scope>NUCLEOTIDE SEQUENCE [LARGE SCALE GENOMIC DNA]</scope>
    <source>
        <strain evidence="2 3">DSM 16761</strain>
    </source>
</reference>
<dbReference type="PANTHER" id="PTHR40660">
    <property type="entry name" value="5'-PHOSPHATE OXIDASE PUTATIVE DOMAIN-CONTAINING PROTEIN-RELATED"/>
    <property type="match status" value="1"/>
</dbReference>
<dbReference type="Gene3D" id="2.30.110.10">
    <property type="entry name" value="Electron Transport, Fmn-binding Protein, Chain A"/>
    <property type="match status" value="1"/>
</dbReference>
<accession>A0A0R1VU35</accession>
<dbReference type="EMBL" id="AZFU01000001">
    <property type="protein sequence ID" value="KRM07371.1"/>
    <property type="molecule type" value="Genomic_DNA"/>
</dbReference>
<protein>
    <recommendedName>
        <fullName evidence="1">Pyridoxamine 5'-phosphate oxidase N-terminal domain-containing protein</fullName>
    </recommendedName>
</protein>
<gene>
    <name evidence="2" type="ORF">FC59_GL000803</name>
</gene>
<dbReference type="InterPro" id="IPR011576">
    <property type="entry name" value="Pyridox_Oxase_N"/>
</dbReference>
<feature type="domain" description="Pyridoxamine 5'-phosphate oxidase N-terminal" evidence="1">
    <location>
        <begin position="11"/>
        <end position="120"/>
    </location>
</feature>
<name>A0A0R1VU35_9LACO</name>
<evidence type="ECO:0000313" key="3">
    <source>
        <dbReference type="Proteomes" id="UP000051307"/>
    </source>
</evidence>
<dbReference type="Proteomes" id="UP000051307">
    <property type="component" value="Unassembled WGS sequence"/>
</dbReference>
<dbReference type="SUPFAM" id="SSF50475">
    <property type="entry name" value="FMN-binding split barrel"/>
    <property type="match status" value="1"/>
</dbReference>
<sequence>MKKLDSTKLTDEQIEFFKTHLAYLSTVDKNGEPQIGPKQSMKVRDNGHLQYLEKTKAHAYENLKNGSKVAVVVADVPSHTNVRIKGTAHIHEDDDYQKKIATEGGAPAAYVVDIDIEEIYE</sequence>
<dbReference type="InterPro" id="IPR012349">
    <property type="entry name" value="Split_barrel_FMN-bd"/>
</dbReference>
<dbReference type="Pfam" id="PF01243">
    <property type="entry name" value="PNPOx_N"/>
    <property type="match status" value="1"/>
</dbReference>
<comment type="caution">
    <text evidence="2">The sequence shown here is derived from an EMBL/GenBank/DDBJ whole genome shotgun (WGS) entry which is preliminary data.</text>
</comment>
<organism evidence="2 3">
    <name type="scientific">Lactobacillus kitasatonis DSM 16761 = JCM 1039</name>
    <dbReference type="NCBI Taxonomy" id="1423767"/>
    <lineage>
        <taxon>Bacteria</taxon>
        <taxon>Bacillati</taxon>
        <taxon>Bacillota</taxon>
        <taxon>Bacilli</taxon>
        <taxon>Lactobacillales</taxon>
        <taxon>Lactobacillaceae</taxon>
        <taxon>Lactobacillus</taxon>
    </lineage>
</organism>